<proteinExistence type="predicted"/>
<evidence type="ECO:0000313" key="3">
    <source>
        <dbReference type="EMBL" id="BDD12700.1"/>
    </source>
</evidence>
<dbReference type="RefSeq" id="WP_338396004.1">
    <property type="nucleotide sequence ID" value="NZ_AP025320.1"/>
</dbReference>
<name>A0AAU9DNE4_9BACT</name>
<gene>
    <name evidence="3" type="ORF">FUAX_51320</name>
</gene>
<evidence type="ECO:0000259" key="2">
    <source>
        <dbReference type="Pfam" id="PF06713"/>
    </source>
</evidence>
<evidence type="ECO:0000256" key="1">
    <source>
        <dbReference type="SAM" id="Phobius"/>
    </source>
</evidence>
<reference evidence="3 4" key="1">
    <citation type="submission" date="2021-12" db="EMBL/GenBank/DDBJ databases">
        <title>Genome sequencing of bacteria with rrn-lacking chromosome and rrn-plasmid.</title>
        <authorList>
            <person name="Anda M."/>
            <person name="Iwasaki W."/>
        </authorList>
    </citation>
    <scope>NUCLEOTIDE SEQUENCE [LARGE SCALE GENOMIC DNA]</scope>
    <source>
        <strain evidence="3 4">DSM 100852</strain>
        <plasmid evidence="3 4">pFA6</plasmid>
    </source>
</reference>
<feature type="domain" description="Uncharacterized protein YyaB-like PH" evidence="2">
    <location>
        <begin position="60"/>
        <end position="135"/>
    </location>
</feature>
<keyword evidence="3" id="KW-0614">Plasmid</keyword>
<keyword evidence="1" id="KW-1133">Transmembrane helix</keyword>
<dbReference type="AlphaFoldDB" id="A0AAU9DNE4"/>
<sequence>MGTKVFKSKVDFWLFAPVFAILAYTSVLPFWKSGFSTDALIASSVSVSSAVFVIHLFKTTVYRITDNGRLSVKCSFLINEDILVSDIKEIHKSHNPLSSPAMSLDRIKVIYGNDHYILLSPEDKRLFVAELLKINPKIKYTL</sequence>
<keyword evidence="1" id="KW-0472">Membrane</keyword>
<dbReference type="Pfam" id="PF06713">
    <property type="entry name" value="bPH_4"/>
    <property type="match status" value="1"/>
</dbReference>
<dbReference type="EMBL" id="AP025320">
    <property type="protein sequence ID" value="BDD12700.1"/>
    <property type="molecule type" value="Genomic_DNA"/>
</dbReference>
<dbReference type="Proteomes" id="UP001348817">
    <property type="component" value="Plasmid pFA6"/>
</dbReference>
<dbReference type="GO" id="GO:0030153">
    <property type="term" value="P:bacteriocin immunity"/>
    <property type="evidence" value="ECO:0007669"/>
    <property type="project" value="InterPro"/>
</dbReference>
<evidence type="ECO:0000313" key="4">
    <source>
        <dbReference type="Proteomes" id="UP001348817"/>
    </source>
</evidence>
<dbReference type="InterPro" id="IPR009589">
    <property type="entry name" value="PH_YyaB-like"/>
</dbReference>
<protein>
    <recommendedName>
        <fullName evidence="2">Uncharacterized protein YyaB-like PH domain-containing protein</fullName>
    </recommendedName>
</protein>
<feature type="transmembrane region" description="Helical" evidence="1">
    <location>
        <begin position="37"/>
        <end position="57"/>
    </location>
</feature>
<geneLocation type="plasmid" evidence="3 4">
    <name>pFA6</name>
</geneLocation>
<keyword evidence="4" id="KW-1185">Reference proteome</keyword>
<organism evidence="3 4">
    <name type="scientific">Fulvitalea axinellae</name>
    <dbReference type="NCBI Taxonomy" id="1182444"/>
    <lineage>
        <taxon>Bacteria</taxon>
        <taxon>Pseudomonadati</taxon>
        <taxon>Bacteroidota</taxon>
        <taxon>Cytophagia</taxon>
        <taxon>Cytophagales</taxon>
        <taxon>Persicobacteraceae</taxon>
        <taxon>Fulvitalea</taxon>
    </lineage>
</organism>
<feature type="transmembrane region" description="Helical" evidence="1">
    <location>
        <begin position="12"/>
        <end position="31"/>
    </location>
</feature>
<dbReference type="KEGG" id="fax:FUAX_51320"/>
<accession>A0AAU9DNE4</accession>
<keyword evidence="1" id="KW-0812">Transmembrane</keyword>